<proteinExistence type="predicted"/>
<evidence type="ECO:0000313" key="5">
    <source>
        <dbReference type="EMBL" id="MCY0387936.1"/>
    </source>
</evidence>
<dbReference type="Gene3D" id="3.40.430.10">
    <property type="entry name" value="Dihydrofolate Reductase, subunit A"/>
    <property type="match status" value="1"/>
</dbReference>
<dbReference type="InterPro" id="IPR050765">
    <property type="entry name" value="Riboflavin_Biosynth_HTPR"/>
</dbReference>
<dbReference type="SUPFAM" id="SSF53597">
    <property type="entry name" value="Dihydrofolate reductase-like"/>
    <property type="match status" value="1"/>
</dbReference>
<name>A0ABT3ZN04_9BURK</name>
<evidence type="ECO:0000256" key="1">
    <source>
        <dbReference type="ARBA" id="ARBA00005104"/>
    </source>
</evidence>
<evidence type="ECO:0000259" key="4">
    <source>
        <dbReference type="Pfam" id="PF01872"/>
    </source>
</evidence>
<sequence length="232" mass="25014">MKPYIVCHMMSSIDGHSLTDGWHLKGASALYEETASQFKADGWICGRVTMQEVSHCDDYPRGLAKEPVPRTNHFVVRDAAQYAISIDPKGAVPWKSNVALKSHVVEVLSESVSDDFLAYLQSVGVSYVFGGKTEIDLASVLETLQRELGVGTLIVEGGAHVSGAFVNAGLVDEVSVLILPLVDGRGEHPASFEIGKEAWKQPAYMTLKSVDQVGEGAVWLRYATGAPTPSPK</sequence>
<keyword evidence="6" id="KW-1185">Reference proteome</keyword>
<gene>
    <name evidence="5" type="ORF">OVY01_11950</name>
</gene>
<keyword evidence="3" id="KW-0560">Oxidoreductase</keyword>
<comment type="pathway">
    <text evidence="1">Cofactor biosynthesis; riboflavin biosynthesis.</text>
</comment>
<dbReference type="InterPro" id="IPR024072">
    <property type="entry name" value="DHFR-like_dom_sf"/>
</dbReference>
<dbReference type="PANTHER" id="PTHR38011:SF7">
    <property type="entry name" value="2,5-DIAMINO-6-RIBOSYLAMINO-4(3H)-PYRIMIDINONE 5'-PHOSPHATE REDUCTASE"/>
    <property type="match status" value="1"/>
</dbReference>
<evidence type="ECO:0000313" key="6">
    <source>
        <dbReference type="Proteomes" id="UP001082899"/>
    </source>
</evidence>
<dbReference type="Proteomes" id="UP001082899">
    <property type="component" value="Unassembled WGS sequence"/>
</dbReference>
<protein>
    <submittedName>
        <fullName evidence="5">Dihydrofolate reductase family protein</fullName>
    </submittedName>
</protein>
<evidence type="ECO:0000256" key="2">
    <source>
        <dbReference type="ARBA" id="ARBA00022857"/>
    </source>
</evidence>
<accession>A0ABT3ZN04</accession>
<dbReference type="PANTHER" id="PTHR38011">
    <property type="entry name" value="DIHYDROFOLATE REDUCTASE FAMILY PROTEIN (AFU_ORTHOLOGUE AFUA_8G06820)"/>
    <property type="match status" value="1"/>
</dbReference>
<dbReference type="InterPro" id="IPR002734">
    <property type="entry name" value="RibDG_C"/>
</dbReference>
<feature type="domain" description="Bacterial bifunctional deaminase-reductase C-terminal" evidence="4">
    <location>
        <begin position="3"/>
        <end position="218"/>
    </location>
</feature>
<keyword evidence="2" id="KW-0521">NADP</keyword>
<dbReference type="RefSeq" id="WP_267847793.1">
    <property type="nucleotide sequence ID" value="NZ_JAPMXC010000002.1"/>
</dbReference>
<evidence type="ECO:0000256" key="3">
    <source>
        <dbReference type="ARBA" id="ARBA00023002"/>
    </source>
</evidence>
<reference evidence="5" key="1">
    <citation type="submission" date="2022-11" db="EMBL/GenBank/DDBJ databases">
        <title>Robbsia betulipollinis sp. nov., isolated from pollen of birch (Betula pendula).</title>
        <authorList>
            <person name="Shi H."/>
            <person name="Ambika Manirajan B."/>
            <person name="Ratering S."/>
            <person name="Geissler-Plaum R."/>
            <person name="Schnell S."/>
        </authorList>
    </citation>
    <scope>NUCLEOTIDE SEQUENCE</scope>
    <source>
        <strain evidence="5">Bb-Pol-6</strain>
    </source>
</reference>
<organism evidence="5 6">
    <name type="scientific">Robbsia betulipollinis</name>
    <dbReference type="NCBI Taxonomy" id="2981849"/>
    <lineage>
        <taxon>Bacteria</taxon>
        <taxon>Pseudomonadati</taxon>
        <taxon>Pseudomonadota</taxon>
        <taxon>Betaproteobacteria</taxon>
        <taxon>Burkholderiales</taxon>
        <taxon>Burkholderiaceae</taxon>
        <taxon>Robbsia</taxon>
    </lineage>
</organism>
<comment type="caution">
    <text evidence="5">The sequence shown here is derived from an EMBL/GenBank/DDBJ whole genome shotgun (WGS) entry which is preliminary data.</text>
</comment>
<dbReference type="Pfam" id="PF01872">
    <property type="entry name" value="RibD_C"/>
    <property type="match status" value="1"/>
</dbReference>
<dbReference type="EMBL" id="JAPMXC010000002">
    <property type="protein sequence ID" value="MCY0387936.1"/>
    <property type="molecule type" value="Genomic_DNA"/>
</dbReference>